<dbReference type="AlphaFoldDB" id="A0AAV0WVM7"/>
<name>A0AAV0WVM7_9HEMI</name>
<reference evidence="2 3" key="1">
    <citation type="submission" date="2023-01" db="EMBL/GenBank/DDBJ databases">
        <authorList>
            <person name="Whitehead M."/>
        </authorList>
    </citation>
    <scope>NUCLEOTIDE SEQUENCE [LARGE SCALE GENOMIC DNA]</scope>
</reference>
<evidence type="ECO:0000313" key="2">
    <source>
        <dbReference type="EMBL" id="CAI6359881.1"/>
    </source>
</evidence>
<keyword evidence="3" id="KW-1185">Reference proteome</keyword>
<dbReference type="EMBL" id="CARXXK010000002">
    <property type="protein sequence ID" value="CAI6359881.1"/>
    <property type="molecule type" value="Genomic_DNA"/>
</dbReference>
<organism evidence="2 3">
    <name type="scientific">Macrosiphum euphorbiae</name>
    <name type="common">potato aphid</name>
    <dbReference type="NCBI Taxonomy" id="13131"/>
    <lineage>
        <taxon>Eukaryota</taxon>
        <taxon>Metazoa</taxon>
        <taxon>Ecdysozoa</taxon>
        <taxon>Arthropoda</taxon>
        <taxon>Hexapoda</taxon>
        <taxon>Insecta</taxon>
        <taxon>Pterygota</taxon>
        <taxon>Neoptera</taxon>
        <taxon>Paraneoptera</taxon>
        <taxon>Hemiptera</taxon>
        <taxon>Sternorrhyncha</taxon>
        <taxon>Aphidomorpha</taxon>
        <taxon>Aphidoidea</taxon>
        <taxon>Aphididae</taxon>
        <taxon>Macrosiphini</taxon>
        <taxon>Macrosiphum</taxon>
    </lineage>
</organism>
<accession>A0AAV0WVM7</accession>
<dbReference type="Pfam" id="PF21788">
    <property type="entry name" value="TNP-like_GBD"/>
    <property type="match status" value="1"/>
</dbReference>
<evidence type="ECO:0000313" key="3">
    <source>
        <dbReference type="Proteomes" id="UP001160148"/>
    </source>
</evidence>
<proteinExistence type="predicted"/>
<protein>
    <recommendedName>
        <fullName evidence="1">Transposable element P transposase-like GTP-binding insertion domain-containing protein</fullName>
    </recommendedName>
</protein>
<dbReference type="Proteomes" id="UP001160148">
    <property type="component" value="Unassembled WGS sequence"/>
</dbReference>
<gene>
    <name evidence="2" type="ORF">MEUPH1_LOCUS15246</name>
</gene>
<comment type="caution">
    <text evidence="2">The sequence shown here is derived from an EMBL/GenBank/DDBJ whole genome shotgun (WGS) entry which is preliminary data.</text>
</comment>
<feature type="domain" description="Transposable element P transposase-like GTP-binding insertion" evidence="1">
    <location>
        <begin position="64"/>
        <end position="141"/>
    </location>
</feature>
<evidence type="ECO:0000259" key="1">
    <source>
        <dbReference type="Pfam" id="PF21788"/>
    </source>
</evidence>
<dbReference type="InterPro" id="IPR048366">
    <property type="entry name" value="TNP-like_GBD"/>
</dbReference>
<sequence>MTKELSFDIIKELHNIGYDTIAIVNDMGPSNMGLWRNLNISITNSSFEHPCTQRKIHVFADVPHLMKLLRYHLLDQVFVLPNGKFVGINIFQELINLNSKHDFKFAYTVSDRHLLVEGPGRMNVRLAVQLLSNSVAKAMAF</sequence>